<keyword evidence="1" id="KW-0812">Transmembrane</keyword>
<accession>A0ABD3MLK3</accession>
<feature type="transmembrane region" description="Helical" evidence="1">
    <location>
        <begin position="213"/>
        <end position="230"/>
    </location>
</feature>
<reference evidence="2 3" key="1">
    <citation type="submission" date="2024-10" db="EMBL/GenBank/DDBJ databases">
        <title>Updated reference genomes for cyclostephanoid diatoms.</title>
        <authorList>
            <person name="Roberts W.R."/>
            <person name="Alverson A.J."/>
        </authorList>
    </citation>
    <scope>NUCLEOTIDE SEQUENCE [LARGE SCALE GENOMIC DNA]</scope>
    <source>
        <strain evidence="2 3">AJA010-31</strain>
    </source>
</reference>
<feature type="transmembrane region" description="Helical" evidence="1">
    <location>
        <begin position="308"/>
        <end position="327"/>
    </location>
</feature>
<feature type="transmembrane region" description="Helical" evidence="1">
    <location>
        <begin position="21"/>
        <end position="40"/>
    </location>
</feature>
<evidence type="ECO:0000313" key="3">
    <source>
        <dbReference type="Proteomes" id="UP001530400"/>
    </source>
</evidence>
<evidence type="ECO:0000313" key="2">
    <source>
        <dbReference type="EMBL" id="KAL3764638.1"/>
    </source>
</evidence>
<evidence type="ECO:0000256" key="1">
    <source>
        <dbReference type="SAM" id="Phobius"/>
    </source>
</evidence>
<keyword evidence="1" id="KW-0472">Membrane</keyword>
<name>A0ABD3MLK3_9STRA</name>
<sequence>MIDTKYSKVSRRVPASQTRSFLLALLFPAAATVTTDVWIHTITVSSNFNHNFVLAIVNVSGAFLDGFFSAFESGDAIPIGPKTEALHLVAVDMRTFGLSTYTSWAGMISVAASMGFARSNVLVGLVYVLMCIGCGCAAHGLGSDLAQYVAISAHGSILDSTTNPPYNPVRRAQKIVDAAMVLASIFIFVSYVYVELTEPQQKFWSEATPSNQLVVSILFAMLGASTGNIVSKLAPANSQFPTGTVICNATFSLLSLSTNLLRAMNSTWSESLILKAFATNFCGAASVFSRHISGLSLLYSTSSKRSRLVLSNVLVNLLFAGMVYWIALEIEVLLHDSENIDAPKTATANSIEQVELIYK</sequence>
<protein>
    <submittedName>
        <fullName evidence="2">Uncharacterized protein</fullName>
    </submittedName>
</protein>
<keyword evidence="3" id="KW-1185">Reference proteome</keyword>
<dbReference type="Proteomes" id="UP001530400">
    <property type="component" value="Unassembled WGS sequence"/>
</dbReference>
<organism evidence="2 3">
    <name type="scientific">Cyclotella atomus</name>
    <dbReference type="NCBI Taxonomy" id="382360"/>
    <lineage>
        <taxon>Eukaryota</taxon>
        <taxon>Sar</taxon>
        <taxon>Stramenopiles</taxon>
        <taxon>Ochrophyta</taxon>
        <taxon>Bacillariophyta</taxon>
        <taxon>Coscinodiscophyceae</taxon>
        <taxon>Thalassiosirophycidae</taxon>
        <taxon>Stephanodiscales</taxon>
        <taxon>Stephanodiscaceae</taxon>
        <taxon>Cyclotella</taxon>
    </lineage>
</organism>
<proteinExistence type="predicted"/>
<gene>
    <name evidence="2" type="ORF">ACHAWO_010442</name>
</gene>
<feature type="transmembrane region" description="Helical" evidence="1">
    <location>
        <begin position="175"/>
        <end position="193"/>
    </location>
</feature>
<comment type="caution">
    <text evidence="2">The sequence shown here is derived from an EMBL/GenBank/DDBJ whole genome shotgun (WGS) entry which is preliminary data.</text>
</comment>
<dbReference type="AlphaFoldDB" id="A0ABD3MLK3"/>
<feature type="transmembrane region" description="Helical" evidence="1">
    <location>
        <begin position="122"/>
        <end position="142"/>
    </location>
</feature>
<dbReference type="EMBL" id="JALLPJ020001415">
    <property type="protein sequence ID" value="KAL3764638.1"/>
    <property type="molecule type" value="Genomic_DNA"/>
</dbReference>
<keyword evidence="1" id="KW-1133">Transmembrane helix</keyword>
<feature type="transmembrane region" description="Helical" evidence="1">
    <location>
        <begin position="95"/>
        <end position="116"/>
    </location>
</feature>
<feature type="transmembrane region" description="Helical" evidence="1">
    <location>
        <begin position="52"/>
        <end position="74"/>
    </location>
</feature>